<keyword evidence="12" id="KW-1185">Reference proteome</keyword>
<evidence type="ECO:0000256" key="6">
    <source>
        <dbReference type="ARBA" id="ARBA00022741"/>
    </source>
</evidence>
<proteinExistence type="inferred from homology"/>
<evidence type="ECO:0000256" key="9">
    <source>
        <dbReference type="ARBA" id="ARBA00038276"/>
    </source>
</evidence>
<dbReference type="EMBL" id="BDQK01000013">
    <property type="protein sequence ID" value="GBF81347.1"/>
    <property type="molecule type" value="Genomic_DNA"/>
</dbReference>
<dbReference type="GO" id="GO:0016779">
    <property type="term" value="F:nucleotidyltransferase activity"/>
    <property type="evidence" value="ECO:0007669"/>
    <property type="project" value="UniProtKB-KW"/>
</dbReference>
<organism evidence="11 12">
    <name type="scientific">Aphanothece sacrum FPU1</name>
    <dbReference type="NCBI Taxonomy" id="1920663"/>
    <lineage>
        <taxon>Bacteria</taxon>
        <taxon>Bacillati</taxon>
        <taxon>Cyanobacteriota</taxon>
        <taxon>Cyanophyceae</taxon>
        <taxon>Oscillatoriophycideae</taxon>
        <taxon>Chroococcales</taxon>
        <taxon>Aphanothecaceae</taxon>
        <taxon>Aphanothece</taxon>
    </lineage>
</organism>
<keyword evidence="4" id="KW-0548">Nucleotidyltransferase</keyword>
<protein>
    <submittedName>
        <fullName evidence="11">DNA polymerase beta domain-containing protein region</fullName>
    </submittedName>
</protein>
<sequence length="105" mass="12439">MKTLPIEISTTKITKFCQQWQITELSLFGSILREDFHDNSDIDILVTFFPKAQWSLLDFVRMEDQLETIFHCKVDLVMKQSIEQSDNWLRKQEILGTAQIIYAKR</sequence>
<accession>A0A401IJ82</accession>
<dbReference type="Gene3D" id="3.30.460.10">
    <property type="entry name" value="Beta Polymerase, domain 2"/>
    <property type="match status" value="1"/>
</dbReference>
<dbReference type="CDD" id="cd05403">
    <property type="entry name" value="NT_KNTase_like"/>
    <property type="match status" value="1"/>
</dbReference>
<dbReference type="Proteomes" id="UP000287247">
    <property type="component" value="Unassembled WGS sequence"/>
</dbReference>
<feature type="domain" description="Polymerase nucleotidyl transferase" evidence="10">
    <location>
        <begin position="14"/>
        <end position="98"/>
    </location>
</feature>
<evidence type="ECO:0000313" key="11">
    <source>
        <dbReference type="EMBL" id="GBF81347.1"/>
    </source>
</evidence>
<evidence type="ECO:0000256" key="1">
    <source>
        <dbReference type="ARBA" id="ARBA00001946"/>
    </source>
</evidence>
<dbReference type="PANTHER" id="PTHR33571">
    <property type="entry name" value="SSL8005 PROTEIN"/>
    <property type="match status" value="1"/>
</dbReference>
<dbReference type="InterPro" id="IPR043519">
    <property type="entry name" value="NT_sf"/>
</dbReference>
<keyword evidence="5" id="KW-0479">Metal-binding</keyword>
<gene>
    <name evidence="11" type="ORF">AsFPU1_2760</name>
</gene>
<evidence type="ECO:0000256" key="8">
    <source>
        <dbReference type="ARBA" id="ARBA00022842"/>
    </source>
</evidence>
<dbReference type="PANTHER" id="PTHR33571:SF12">
    <property type="entry name" value="BSL3053 PROTEIN"/>
    <property type="match status" value="1"/>
</dbReference>
<keyword evidence="7" id="KW-0067">ATP-binding</keyword>
<comment type="similarity">
    <text evidence="9">Belongs to the MntA antitoxin family.</text>
</comment>
<evidence type="ECO:0000313" key="12">
    <source>
        <dbReference type="Proteomes" id="UP000287247"/>
    </source>
</evidence>
<dbReference type="Pfam" id="PF01909">
    <property type="entry name" value="NTP_transf_2"/>
    <property type="match status" value="1"/>
</dbReference>
<evidence type="ECO:0000256" key="3">
    <source>
        <dbReference type="ARBA" id="ARBA00022679"/>
    </source>
</evidence>
<dbReference type="GO" id="GO:0046872">
    <property type="term" value="F:metal ion binding"/>
    <property type="evidence" value="ECO:0007669"/>
    <property type="project" value="UniProtKB-KW"/>
</dbReference>
<keyword evidence="2" id="KW-1277">Toxin-antitoxin system</keyword>
<evidence type="ECO:0000259" key="10">
    <source>
        <dbReference type="Pfam" id="PF01909"/>
    </source>
</evidence>
<keyword evidence="8" id="KW-0460">Magnesium</keyword>
<reference evidence="12" key="1">
    <citation type="submission" date="2017-05" db="EMBL/GenBank/DDBJ databases">
        <title>Physiological properties and genetic analysis related to exopolysaccharide production of fresh-water unicellular cyanobacterium Aphanothece sacrum, Suizenji Nori, that has been cultured as a food source in Japan.</title>
        <authorList>
            <person name="Kanesaki Y."/>
            <person name="Yoshikawa S."/>
            <person name="Ohki K."/>
        </authorList>
    </citation>
    <scope>NUCLEOTIDE SEQUENCE [LARGE SCALE GENOMIC DNA]</scope>
    <source>
        <strain evidence="12">FPU1</strain>
    </source>
</reference>
<evidence type="ECO:0000256" key="4">
    <source>
        <dbReference type="ARBA" id="ARBA00022695"/>
    </source>
</evidence>
<dbReference type="RefSeq" id="WP_124976553.1">
    <property type="nucleotide sequence ID" value="NZ_BDQK01000013.1"/>
</dbReference>
<keyword evidence="3" id="KW-0808">Transferase</keyword>
<evidence type="ECO:0000256" key="2">
    <source>
        <dbReference type="ARBA" id="ARBA00022649"/>
    </source>
</evidence>
<comment type="cofactor">
    <cofactor evidence="1">
        <name>Mg(2+)</name>
        <dbReference type="ChEBI" id="CHEBI:18420"/>
    </cofactor>
</comment>
<evidence type="ECO:0000256" key="7">
    <source>
        <dbReference type="ARBA" id="ARBA00022840"/>
    </source>
</evidence>
<dbReference type="InterPro" id="IPR002934">
    <property type="entry name" value="Polymerase_NTP_transf_dom"/>
</dbReference>
<dbReference type="OrthoDB" id="428157at2"/>
<dbReference type="InterPro" id="IPR052038">
    <property type="entry name" value="Type-VII_TA_antitoxin"/>
</dbReference>
<dbReference type="GO" id="GO:0005524">
    <property type="term" value="F:ATP binding"/>
    <property type="evidence" value="ECO:0007669"/>
    <property type="project" value="UniProtKB-KW"/>
</dbReference>
<dbReference type="SUPFAM" id="SSF81301">
    <property type="entry name" value="Nucleotidyltransferase"/>
    <property type="match status" value="1"/>
</dbReference>
<evidence type="ECO:0000256" key="5">
    <source>
        <dbReference type="ARBA" id="ARBA00022723"/>
    </source>
</evidence>
<comment type="caution">
    <text evidence="11">The sequence shown here is derived from an EMBL/GenBank/DDBJ whole genome shotgun (WGS) entry which is preliminary data.</text>
</comment>
<name>A0A401IJ82_APHSA</name>
<keyword evidence="6" id="KW-0547">Nucleotide-binding</keyword>
<dbReference type="AlphaFoldDB" id="A0A401IJ82"/>